<sequence length="86" mass="10087">MYMERANRKGSSWKKILPPMALSDCITWAVLLWIFFNLLWLKFMEVHIPQWVGAAIATALALLFIFFWPREAGEVEEDEEEIIGQE</sequence>
<dbReference type="RefSeq" id="WP_208974824.1">
    <property type="nucleotide sequence ID" value="NZ_PVXL01000021.1"/>
</dbReference>
<keyword evidence="1" id="KW-1133">Transmembrane helix</keyword>
<proteinExistence type="predicted"/>
<keyword evidence="1" id="KW-0812">Transmembrane</keyword>
<protein>
    <submittedName>
        <fullName evidence="2">Uncharacterized protein</fullName>
    </submittedName>
</protein>
<dbReference type="Proteomes" id="UP000239430">
    <property type="component" value="Unassembled WGS sequence"/>
</dbReference>
<keyword evidence="1" id="KW-0472">Membrane</keyword>
<dbReference type="AlphaFoldDB" id="A0A9X7P7H9"/>
<feature type="transmembrane region" description="Helical" evidence="1">
    <location>
        <begin position="21"/>
        <end position="42"/>
    </location>
</feature>
<feature type="transmembrane region" description="Helical" evidence="1">
    <location>
        <begin position="48"/>
        <end position="68"/>
    </location>
</feature>
<comment type="caution">
    <text evidence="2">The sequence shown here is derived from an EMBL/GenBank/DDBJ whole genome shotgun (WGS) entry which is preliminary data.</text>
</comment>
<accession>A0A9X7P7H9</accession>
<organism evidence="2 3">
    <name type="scientific">Neomoorella stamsii</name>
    <dbReference type="NCBI Taxonomy" id="1266720"/>
    <lineage>
        <taxon>Bacteria</taxon>
        <taxon>Bacillati</taxon>
        <taxon>Bacillota</taxon>
        <taxon>Clostridia</taxon>
        <taxon>Neomoorellales</taxon>
        <taxon>Neomoorellaceae</taxon>
        <taxon>Neomoorella</taxon>
    </lineage>
</organism>
<evidence type="ECO:0000313" key="3">
    <source>
        <dbReference type="Proteomes" id="UP000239430"/>
    </source>
</evidence>
<name>A0A9X7P7H9_9FIRM</name>
<keyword evidence="3" id="KW-1185">Reference proteome</keyword>
<evidence type="ECO:0000256" key="1">
    <source>
        <dbReference type="SAM" id="Phobius"/>
    </source>
</evidence>
<reference evidence="2 3" key="1">
    <citation type="submission" date="2018-03" db="EMBL/GenBank/DDBJ databases">
        <title>Genome sequence of Moorella stamsii DSM 26217.</title>
        <authorList>
            <person name="Poehlein A."/>
            <person name="Daniel R."/>
        </authorList>
    </citation>
    <scope>NUCLEOTIDE SEQUENCE [LARGE SCALE GENOMIC DNA]</scope>
    <source>
        <strain evidence="3">DSM 26217</strain>
    </source>
</reference>
<dbReference type="EMBL" id="PVXL01000021">
    <property type="protein sequence ID" value="PRR76453.1"/>
    <property type="molecule type" value="Genomic_DNA"/>
</dbReference>
<gene>
    <name evidence="2" type="ORF">MOST_06210</name>
</gene>
<evidence type="ECO:0000313" key="2">
    <source>
        <dbReference type="EMBL" id="PRR76453.1"/>
    </source>
</evidence>